<evidence type="ECO:0000313" key="3">
    <source>
        <dbReference type="EMBL" id="MBV4359558.1"/>
    </source>
</evidence>
<accession>A0A9E2SAN1</accession>
<feature type="transmembrane region" description="Helical" evidence="1">
    <location>
        <begin position="140"/>
        <end position="157"/>
    </location>
</feature>
<comment type="caution">
    <text evidence="3">The sequence shown here is derived from an EMBL/GenBank/DDBJ whole genome shotgun (WGS) entry which is preliminary data.</text>
</comment>
<dbReference type="PANTHER" id="PTHR14969:SF13">
    <property type="entry name" value="AT30094P"/>
    <property type="match status" value="1"/>
</dbReference>
<dbReference type="RefSeq" id="WP_217793816.1">
    <property type="nucleotide sequence ID" value="NZ_JAHSPG010000015.1"/>
</dbReference>
<proteinExistence type="predicted"/>
<feature type="domain" description="Phosphatidic acid phosphatase type 2/haloperoxidase" evidence="2">
    <location>
        <begin position="63"/>
        <end position="178"/>
    </location>
</feature>
<dbReference type="Proteomes" id="UP000812270">
    <property type="component" value="Unassembled WGS sequence"/>
</dbReference>
<feature type="transmembrane region" description="Helical" evidence="1">
    <location>
        <begin position="163"/>
        <end position="185"/>
    </location>
</feature>
<dbReference type="EMBL" id="JAHSPG010000015">
    <property type="protein sequence ID" value="MBV4359558.1"/>
    <property type="molecule type" value="Genomic_DNA"/>
</dbReference>
<dbReference type="AlphaFoldDB" id="A0A9E2SAN1"/>
<dbReference type="SMART" id="SM00014">
    <property type="entry name" value="acidPPc"/>
    <property type="match status" value="1"/>
</dbReference>
<gene>
    <name evidence="3" type="ORF">KTO63_20475</name>
</gene>
<name>A0A9E2SAN1_9BACT</name>
<protein>
    <submittedName>
        <fullName evidence="3">Phosphatase PAP2 family protein</fullName>
    </submittedName>
</protein>
<keyword evidence="1" id="KW-0472">Membrane</keyword>
<organism evidence="3 4">
    <name type="scientific">Pinibacter aurantiacus</name>
    <dbReference type="NCBI Taxonomy" id="2851599"/>
    <lineage>
        <taxon>Bacteria</taxon>
        <taxon>Pseudomonadati</taxon>
        <taxon>Bacteroidota</taxon>
        <taxon>Chitinophagia</taxon>
        <taxon>Chitinophagales</taxon>
        <taxon>Chitinophagaceae</taxon>
        <taxon>Pinibacter</taxon>
    </lineage>
</organism>
<keyword evidence="1" id="KW-1133">Transmembrane helix</keyword>
<evidence type="ECO:0000259" key="2">
    <source>
        <dbReference type="SMART" id="SM00014"/>
    </source>
</evidence>
<sequence>MSLLQWLQHIDETMFIFVHHTASAPFLDNFMLLMRNANTWIPLYAFMLFWSIKFGKPYTIIFIACTLITFALGDYISSGIIKNLVARPRPCDTASLEPYLRHLIGCGGYSMPSSHATNHFALATFWFLAIKKIRGRKWQWLWFWAALVAYAQVYVGKHYPFDVLAGTVLGILIGLGTSKLFDYAIKKQEERQKSKIKSQK</sequence>
<reference evidence="3" key="1">
    <citation type="submission" date="2021-06" db="EMBL/GenBank/DDBJ databases">
        <authorList>
            <person name="Huq M.A."/>
        </authorList>
    </citation>
    <scope>NUCLEOTIDE SEQUENCE</scope>
    <source>
        <strain evidence="3">MAH-26</strain>
    </source>
</reference>
<dbReference type="Pfam" id="PF01569">
    <property type="entry name" value="PAP2"/>
    <property type="match status" value="1"/>
</dbReference>
<keyword evidence="1" id="KW-0812">Transmembrane</keyword>
<keyword evidence="4" id="KW-1185">Reference proteome</keyword>
<evidence type="ECO:0000256" key="1">
    <source>
        <dbReference type="SAM" id="Phobius"/>
    </source>
</evidence>
<feature type="transmembrane region" description="Helical" evidence="1">
    <location>
        <begin position="58"/>
        <end position="77"/>
    </location>
</feature>
<dbReference type="InterPro" id="IPR000326">
    <property type="entry name" value="PAP2/HPO"/>
</dbReference>
<evidence type="ECO:0000313" key="4">
    <source>
        <dbReference type="Proteomes" id="UP000812270"/>
    </source>
</evidence>
<dbReference type="PANTHER" id="PTHR14969">
    <property type="entry name" value="SPHINGOSINE-1-PHOSPHATE PHOSPHOHYDROLASE"/>
    <property type="match status" value="1"/>
</dbReference>